<dbReference type="GO" id="GO:0042597">
    <property type="term" value="C:periplasmic space"/>
    <property type="evidence" value="ECO:0007669"/>
    <property type="project" value="UniProtKB-SubCell"/>
</dbReference>
<keyword evidence="2 4" id="KW-0732">Signal</keyword>
<dbReference type="InterPro" id="IPR036732">
    <property type="entry name" value="AFP_Neu5c_C_sf"/>
</dbReference>
<gene>
    <name evidence="6" type="ORF">EDC39_101347</name>
</gene>
<reference evidence="6 7" key="1">
    <citation type="submission" date="2019-07" db="EMBL/GenBank/DDBJ databases">
        <title>Genomic Encyclopedia of Type Strains, Phase IV (KMG-IV): sequencing the most valuable type-strain genomes for metagenomic binning, comparative biology and taxonomic classification.</title>
        <authorList>
            <person name="Goeker M."/>
        </authorList>
    </citation>
    <scope>NUCLEOTIDE SEQUENCE [LARGE SCALE GENOMIC DNA]</scope>
    <source>
        <strain evidence="6 7">SS015</strain>
    </source>
</reference>
<dbReference type="NCBIfam" id="TIGR03170">
    <property type="entry name" value="flgA_cterm"/>
    <property type="match status" value="1"/>
</dbReference>
<dbReference type="Proteomes" id="UP000324159">
    <property type="component" value="Unassembled WGS sequence"/>
</dbReference>
<evidence type="ECO:0000256" key="1">
    <source>
        <dbReference type="ARBA" id="ARBA00004418"/>
    </source>
</evidence>
<dbReference type="OrthoDB" id="5387542at2"/>
<protein>
    <submittedName>
        <fullName evidence="6">Flagella basal body P-ring formation protein FlgA</fullName>
    </submittedName>
</protein>
<feature type="chain" id="PRO_5023015761" evidence="4">
    <location>
        <begin position="21"/>
        <end position="315"/>
    </location>
</feature>
<dbReference type="CDD" id="cd11614">
    <property type="entry name" value="SAF_CpaB_FlgA_like"/>
    <property type="match status" value="1"/>
</dbReference>
<evidence type="ECO:0000313" key="6">
    <source>
        <dbReference type="EMBL" id="TYP00186.1"/>
    </source>
</evidence>
<organism evidence="6 7">
    <name type="scientific">Geothermobacter ehrlichii</name>
    <dbReference type="NCBI Taxonomy" id="213224"/>
    <lineage>
        <taxon>Bacteria</taxon>
        <taxon>Pseudomonadati</taxon>
        <taxon>Thermodesulfobacteriota</taxon>
        <taxon>Desulfuromonadia</taxon>
        <taxon>Desulfuromonadales</taxon>
        <taxon>Geothermobacteraceae</taxon>
        <taxon>Geothermobacter</taxon>
    </lineage>
</organism>
<dbReference type="InterPro" id="IPR017585">
    <property type="entry name" value="SAF_FlgA"/>
</dbReference>
<dbReference type="InterPro" id="IPR013974">
    <property type="entry name" value="SAF"/>
</dbReference>
<keyword evidence="3" id="KW-0574">Periplasm</keyword>
<dbReference type="SUPFAM" id="SSF51269">
    <property type="entry name" value="AFP III-like domain"/>
    <property type="match status" value="1"/>
</dbReference>
<dbReference type="Pfam" id="PF13144">
    <property type="entry name" value="ChapFlgA"/>
    <property type="match status" value="1"/>
</dbReference>
<evidence type="ECO:0000313" key="7">
    <source>
        <dbReference type="Proteomes" id="UP000324159"/>
    </source>
</evidence>
<evidence type="ECO:0000259" key="5">
    <source>
        <dbReference type="SMART" id="SM00858"/>
    </source>
</evidence>
<dbReference type="GO" id="GO:0044780">
    <property type="term" value="P:bacterial-type flagellum assembly"/>
    <property type="evidence" value="ECO:0007669"/>
    <property type="project" value="InterPro"/>
</dbReference>
<sequence>MKSWLSCILLLLFSTGAAQALTIDWRQRAIIDGSELTLGEIADIEADRNMKAYLENLRLGPAPRPGQEVRIDSLELRQRLLQIDPDLSGSVFTGADVVVVKRGGIRVGTERLRRILDDYLVKQSRNYPGVRLSFQNLQFPPPFVLPRGELRSEVRPSDPDLLKTRSFNLIFRVNGRVERNLTVRGEVVGRARVAVLTRDLPRGTLLGADDVTLAEREINRLHQPFFQMEELPGKKLKRSLRRGDVLTHGVVATPPVVRRGQPVTIVLRSGALSLSAKGIAKRDGKPGETIPVRNIGSQKIILCRVTGPGQVRVEF</sequence>
<feature type="signal peptide" evidence="4">
    <location>
        <begin position="1"/>
        <end position="20"/>
    </location>
</feature>
<dbReference type="RefSeq" id="WP_148894370.1">
    <property type="nucleotide sequence ID" value="NZ_VNIB01000001.1"/>
</dbReference>
<feature type="domain" description="SAF" evidence="5">
    <location>
        <begin position="191"/>
        <end position="252"/>
    </location>
</feature>
<evidence type="ECO:0000256" key="2">
    <source>
        <dbReference type="ARBA" id="ARBA00022729"/>
    </source>
</evidence>
<name>A0A5D3WLZ3_9BACT</name>
<dbReference type="EMBL" id="VNIB01000001">
    <property type="protein sequence ID" value="TYP00186.1"/>
    <property type="molecule type" value="Genomic_DNA"/>
</dbReference>
<dbReference type="PANTHER" id="PTHR36307">
    <property type="entry name" value="FLAGELLA BASAL BODY P-RING FORMATION PROTEIN FLGA"/>
    <property type="match status" value="1"/>
</dbReference>
<proteinExistence type="predicted"/>
<comment type="subcellular location">
    <subcellularLocation>
        <location evidence="1">Periplasm</location>
    </subcellularLocation>
</comment>
<accession>A0A5D3WLZ3</accession>
<dbReference type="Gene3D" id="3.90.1210.10">
    <property type="entry name" value="Antifreeze-like/N-acetylneuraminic acid synthase C-terminal domain"/>
    <property type="match status" value="1"/>
</dbReference>
<evidence type="ECO:0000256" key="4">
    <source>
        <dbReference type="SAM" id="SignalP"/>
    </source>
</evidence>
<dbReference type="AlphaFoldDB" id="A0A5D3WLZ3"/>
<dbReference type="Gene3D" id="2.30.30.760">
    <property type="match status" value="1"/>
</dbReference>
<keyword evidence="7" id="KW-1185">Reference proteome</keyword>
<keyword evidence="6" id="KW-0282">Flagellum</keyword>
<dbReference type="InterPro" id="IPR039246">
    <property type="entry name" value="Flagellar_FlgA"/>
</dbReference>
<comment type="caution">
    <text evidence="6">The sequence shown here is derived from an EMBL/GenBank/DDBJ whole genome shotgun (WGS) entry which is preliminary data.</text>
</comment>
<keyword evidence="6" id="KW-0969">Cilium</keyword>
<dbReference type="SMART" id="SM00858">
    <property type="entry name" value="SAF"/>
    <property type="match status" value="1"/>
</dbReference>
<dbReference type="PANTHER" id="PTHR36307:SF1">
    <property type="entry name" value="FLAGELLA BASAL BODY P-RING FORMATION PROTEIN FLGA"/>
    <property type="match status" value="1"/>
</dbReference>
<evidence type="ECO:0000256" key="3">
    <source>
        <dbReference type="ARBA" id="ARBA00022764"/>
    </source>
</evidence>
<keyword evidence="6" id="KW-0966">Cell projection</keyword>